<gene>
    <name evidence="2" type="ORF">N864_20225</name>
</gene>
<dbReference type="AlphaFoldDB" id="W9GKI3"/>
<accession>W9GKI3</accession>
<evidence type="ECO:0000256" key="1">
    <source>
        <dbReference type="SAM" id="Phobius"/>
    </source>
</evidence>
<reference evidence="3" key="1">
    <citation type="submission" date="2013-08" db="EMBL/GenBank/DDBJ databases">
        <title>Intrasporangium oryzae NRRL B-24470.</title>
        <authorList>
            <person name="Liu H."/>
            <person name="Wang G."/>
        </authorList>
    </citation>
    <scope>NUCLEOTIDE SEQUENCE [LARGE SCALE GENOMIC DNA]</scope>
    <source>
        <strain evidence="3">Q5-1</strain>
    </source>
</reference>
<keyword evidence="3" id="KW-1185">Reference proteome</keyword>
<name>W9GKI3_9MICO</name>
<feature type="transmembrane region" description="Helical" evidence="1">
    <location>
        <begin position="48"/>
        <end position="69"/>
    </location>
</feature>
<evidence type="ECO:0000313" key="2">
    <source>
        <dbReference type="EMBL" id="EWT06585.1"/>
    </source>
</evidence>
<proteinExistence type="predicted"/>
<organism evidence="2 3">
    <name type="scientific">Intrasporangium chromatireducens Q5-1</name>
    <dbReference type="NCBI Taxonomy" id="584657"/>
    <lineage>
        <taxon>Bacteria</taxon>
        <taxon>Bacillati</taxon>
        <taxon>Actinomycetota</taxon>
        <taxon>Actinomycetes</taxon>
        <taxon>Micrococcales</taxon>
        <taxon>Intrasporangiaceae</taxon>
        <taxon>Intrasporangium</taxon>
    </lineage>
</organism>
<dbReference type="Pfam" id="PF14017">
    <property type="entry name" value="DUF4233"/>
    <property type="match status" value="1"/>
</dbReference>
<feature type="transmembrane region" description="Helical" evidence="1">
    <location>
        <begin position="13"/>
        <end position="36"/>
    </location>
</feature>
<evidence type="ECO:0008006" key="4">
    <source>
        <dbReference type="Google" id="ProtNLM"/>
    </source>
</evidence>
<keyword evidence="1" id="KW-0472">Membrane</keyword>
<sequence>MSRLVFYGTTGKFTWRMLATVLAGQSIIIFFGALVARGAAIADSEPAAAGRYLLVGSAVAALCLLGSGLTRKPYGVTLGWVVQLLTILAGFVVPMMFLVGLIFLALWVVSLLQGGKVDRMQAPVG</sequence>
<feature type="transmembrane region" description="Helical" evidence="1">
    <location>
        <begin position="81"/>
        <end position="112"/>
    </location>
</feature>
<keyword evidence="1" id="KW-1133">Transmembrane helix</keyword>
<evidence type="ECO:0000313" key="3">
    <source>
        <dbReference type="Proteomes" id="UP000019494"/>
    </source>
</evidence>
<keyword evidence="1" id="KW-0812">Transmembrane</keyword>
<dbReference type="PATRIC" id="fig|584657.3.peg.1475"/>
<dbReference type="OrthoDB" id="3267755at2"/>
<dbReference type="Proteomes" id="UP000019494">
    <property type="component" value="Unassembled WGS sequence"/>
</dbReference>
<dbReference type="EMBL" id="AWQS01000041">
    <property type="protein sequence ID" value="EWT06585.1"/>
    <property type="molecule type" value="Genomic_DNA"/>
</dbReference>
<protein>
    <recommendedName>
        <fullName evidence="4">DUF4233 domain-containing protein</fullName>
    </recommendedName>
</protein>
<dbReference type="InterPro" id="IPR025327">
    <property type="entry name" value="DUF4233"/>
</dbReference>
<comment type="caution">
    <text evidence="2">The sequence shown here is derived from an EMBL/GenBank/DDBJ whole genome shotgun (WGS) entry which is preliminary data.</text>
</comment>